<dbReference type="InterPro" id="IPR058624">
    <property type="entry name" value="MdtA-like_HH"/>
</dbReference>
<keyword evidence="3" id="KW-0175">Coiled coil</keyword>
<evidence type="ECO:0000259" key="5">
    <source>
        <dbReference type="Pfam" id="PF25917"/>
    </source>
</evidence>
<reference evidence="8" key="1">
    <citation type="submission" date="2017-08" db="EMBL/GenBank/DDBJ databases">
        <authorList>
            <person name="Imhoff J.F."/>
            <person name="Rahn T."/>
            <person name="Kuenzel S."/>
            <person name="Neulinger S.C."/>
        </authorList>
    </citation>
    <scope>NUCLEOTIDE SEQUENCE</scope>
    <source>
        <strain evidence="8">IM 151</strain>
    </source>
</reference>
<evidence type="ECO:0000259" key="7">
    <source>
        <dbReference type="Pfam" id="PF25967"/>
    </source>
</evidence>
<evidence type="ECO:0000256" key="1">
    <source>
        <dbReference type="ARBA" id="ARBA00004196"/>
    </source>
</evidence>
<proteinExistence type="inferred from homology"/>
<dbReference type="EMBL" id="NRRU01000005">
    <property type="protein sequence ID" value="MBK1711665.1"/>
    <property type="molecule type" value="Genomic_DNA"/>
</dbReference>
<dbReference type="InterPro" id="IPR058626">
    <property type="entry name" value="MdtA-like_b-barrel"/>
</dbReference>
<evidence type="ECO:0000259" key="4">
    <source>
        <dbReference type="Pfam" id="PF25876"/>
    </source>
</evidence>
<protein>
    <submittedName>
        <fullName evidence="8">Efflux transporter periplasmic adaptor subunit</fullName>
    </submittedName>
</protein>
<evidence type="ECO:0000256" key="2">
    <source>
        <dbReference type="ARBA" id="ARBA00009477"/>
    </source>
</evidence>
<dbReference type="SUPFAM" id="SSF111369">
    <property type="entry name" value="HlyD-like secretion proteins"/>
    <property type="match status" value="1"/>
</dbReference>
<feature type="domain" description="Multidrug resistance protein MdtA-like alpha-helical hairpin" evidence="4">
    <location>
        <begin position="116"/>
        <end position="184"/>
    </location>
</feature>
<accession>A0ABS1DR55</accession>
<feature type="domain" description="Multidrug resistance protein MdtA-like beta-barrel" evidence="6">
    <location>
        <begin position="259"/>
        <end position="304"/>
    </location>
</feature>
<dbReference type="Pfam" id="PF25876">
    <property type="entry name" value="HH_MFP_RND"/>
    <property type="match status" value="1"/>
</dbReference>
<dbReference type="Gene3D" id="1.10.287.470">
    <property type="entry name" value="Helix hairpin bin"/>
    <property type="match status" value="1"/>
</dbReference>
<dbReference type="RefSeq" id="WP_200377743.1">
    <property type="nucleotide sequence ID" value="NZ_NRRU01000005.1"/>
</dbReference>
<dbReference type="Pfam" id="PF25967">
    <property type="entry name" value="RND-MFP_C"/>
    <property type="match status" value="1"/>
</dbReference>
<keyword evidence="9" id="KW-1185">Reference proteome</keyword>
<sequence>MSFLSTYSRRPGPLALTALVAALGLGGAALLATHDAGAEAAATAMPAMPVSVAAVLQQDVAPWSAFSGRLEAVEHVELRARVSGTVLASHFREGALVKAGELLFSIDPAPYAAEVERAQAQVLAAQARLNYTRSELERAKRLWDEQAIAQRELDERDNAAREAEANQRAAQAALQSAKLNLGYTQVRAPVSGRVGRREVTVGNLVAAGPGAPVLTTLVSVNPIYASFDADEATVTRALAGLPGGGQRQIERLPVLLGSGEGARTGRLQLVDNQVDARSGTVRLRAVFDNADGVLMPGQFAELQLGQVRKASALLVDERAVGTDQNKRYVWVVGADHKAAYREVKLGAAVGGLRVVSSGLKAGEQIVVNGLQRVRPGAEVAPQVVPMGATADTPARS</sequence>
<dbReference type="InterPro" id="IPR006143">
    <property type="entry name" value="RND_pump_MFP"/>
</dbReference>
<evidence type="ECO:0000256" key="3">
    <source>
        <dbReference type="SAM" id="Coils"/>
    </source>
</evidence>
<dbReference type="Gene3D" id="2.40.30.170">
    <property type="match status" value="1"/>
</dbReference>
<dbReference type="InterPro" id="IPR058627">
    <property type="entry name" value="MdtA-like_C"/>
</dbReference>
<dbReference type="Gene3D" id="2.40.50.100">
    <property type="match status" value="1"/>
</dbReference>
<evidence type="ECO:0000313" key="9">
    <source>
        <dbReference type="Proteomes" id="UP001041814"/>
    </source>
</evidence>
<evidence type="ECO:0000259" key="6">
    <source>
        <dbReference type="Pfam" id="PF25944"/>
    </source>
</evidence>
<dbReference type="Gene3D" id="2.40.420.20">
    <property type="match status" value="1"/>
</dbReference>
<comment type="similarity">
    <text evidence="2">Belongs to the membrane fusion protein (MFP) (TC 8.A.1) family.</text>
</comment>
<dbReference type="PANTHER" id="PTHR30158:SF10">
    <property type="entry name" value="CATION EFFLUX PUMP"/>
    <property type="match status" value="1"/>
</dbReference>
<dbReference type="PANTHER" id="PTHR30158">
    <property type="entry name" value="ACRA/E-RELATED COMPONENT OF DRUG EFFLUX TRANSPORTER"/>
    <property type="match status" value="1"/>
</dbReference>
<comment type="caution">
    <text evidence="8">The sequence shown here is derived from an EMBL/GenBank/DDBJ whole genome shotgun (WGS) entry which is preliminary data.</text>
</comment>
<comment type="subcellular location">
    <subcellularLocation>
        <location evidence="1">Cell envelope</location>
    </subcellularLocation>
</comment>
<dbReference type="InterPro" id="IPR058625">
    <property type="entry name" value="MdtA-like_BSH"/>
</dbReference>
<reference evidence="8" key="2">
    <citation type="journal article" date="2020" name="Microorganisms">
        <title>Osmotic Adaptation and Compatible Solute Biosynthesis of Phototrophic Bacteria as Revealed from Genome Analyses.</title>
        <authorList>
            <person name="Imhoff J.F."/>
            <person name="Rahn T."/>
            <person name="Kunzel S."/>
            <person name="Keller A."/>
            <person name="Neulinger S.C."/>
        </authorList>
    </citation>
    <scope>NUCLEOTIDE SEQUENCE</scope>
    <source>
        <strain evidence="8">IM 151</strain>
    </source>
</reference>
<dbReference type="Pfam" id="PF25917">
    <property type="entry name" value="BSH_RND"/>
    <property type="match status" value="1"/>
</dbReference>
<feature type="domain" description="Multidrug resistance protein MdtA-like barrel-sandwich hybrid" evidence="5">
    <location>
        <begin position="75"/>
        <end position="216"/>
    </location>
</feature>
<feature type="domain" description="Multidrug resistance protein MdtA-like C-terminal permuted SH3" evidence="7">
    <location>
        <begin position="312"/>
        <end position="372"/>
    </location>
</feature>
<feature type="coiled-coil region" evidence="3">
    <location>
        <begin position="146"/>
        <end position="180"/>
    </location>
</feature>
<evidence type="ECO:0000313" key="8">
    <source>
        <dbReference type="EMBL" id="MBK1711665.1"/>
    </source>
</evidence>
<organism evidence="8 9">
    <name type="scientific">Rubrivivax gelatinosus</name>
    <name type="common">Rhodocyclus gelatinosus</name>
    <name type="synonym">Rhodopseudomonas gelatinosa</name>
    <dbReference type="NCBI Taxonomy" id="28068"/>
    <lineage>
        <taxon>Bacteria</taxon>
        <taxon>Pseudomonadati</taxon>
        <taxon>Pseudomonadota</taxon>
        <taxon>Betaproteobacteria</taxon>
        <taxon>Burkholderiales</taxon>
        <taxon>Sphaerotilaceae</taxon>
        <taxon>Rubrivivax</taxon>
    </lineage>
</organism>
<dbReference type="NCBIfam" id="TIGR01730">
    <property type="entry name" value="RND_mfp"/>
    <property type="match status" value="1"/>
</dbReference>
<gene>
    <name evidence="8" type="ORF">CKO43_02580</name>
</gene>
<dbReference type="Pfam" id="PF25944">
    <property type="entry name" value="Beta-barrel_RND"/>
    <property type="match status" value="1"/>
</dbReference>
<dbReference type="Proteomes" id="UP001041814">
    <property type="component" value="Unassembled WGS sequence"/>
</dbReference>
<name>A0ABS1DR55_RUBGE</name>